<name>A0A6J4TQX7_9SPHN</name>
<dbReference type="SUPFAM" id="SSF53474">
    <property type="entry name" value="alpha/beta-Hydrolases"/>
    <property type="match status" value="1"/>
</dbReference>
<dbReference type="Pfam" id="PF00561">
    <property type="entry name" value="Abhydrolase_1"/>
    <property type="match status" value="1"/>
</dbReference>
<dbReference type="PANTHER" id="PTHR12277:SF81">
    <property type="entry name" value="PROTEIN ABHD13"/>
    <property type="match status" value="1"/>
</dbReference>
<proteinExistence type="predicted"/>
<sequence>MKPIAAVTALAASAMLTACGGLVRSRIYHPPTARLSPAGLGPDVREIGVATADGLALRGLERPPSGDMPVLLFFHGNASSASGVMAWLRPLLDRGYGFVSAEYRGYSGNPGSPTQAGLTRDADAFHAHARRLAGSRPLIVVGHSLGGGVAFDLALRHRFDALVTIGTFASIRDVAPRIARAFIPDPFDNRAAVAKIDEPLFLIHGDRDDVISLWHARELQEAAAAAKRDGAAIVLSGEGHQPDAAVVAAAIDAIRGSAGDLRKLAVALPKGARVVPF</sequence>
<dbReference type="PANTHER" id="PTHR12277">
    <property type="entry name" value="ALPHA/BETA HYDROLASE DOMAIN-CONTAINING PROTEIN"/>
    <property type="match status" value="1"/>
</dbReference>
<evidence type="ECO:0000313" key="2">
    <source>
        <dbReference type="EMBL" id="CAA9530266.1"/>
    </source>
</evidence>
<organism evidence="2">
    <name type="scientific">uncultured Sphingomonadaceae bacterium</name>
    <dbReference type="NCBI Taxonomy" id="169976"/>
    <lineage>
        <taxon>Bacteria</taxon>
        <taxon>Pseudomonadati</taxon>
        <taxon>Pseudomonadota</taxon>
        <taxon>Alphaproteobacteria</taxon>
        <taxon>Sphingomonadales</taxon>
        <taxon>Sphingomonadaceae</taxon>
        <taxon>environmental samples</taxon>
    </lineage>
</organism>
<feature type="domain" description="AB hydrolase-1" evidence="1">
    <location>
        <begin position="69"/>
        <end position="179"/>
    </location>
</feature>
<dbReference type="AlphaFoldDB" id="A0A6J4TQX7"/>
<gene>
    <name evidence="2" type="ORF">AVDCRST_MAG91-2890</name>
</gene>
<dbReference type="Gene3D" id="3.40.50.1820">
    <property type="entry name" value="alpha/beta hydrolase"/>
    <property type="match status" value="1"/>
</dbReference>
<reference evidence="2" key="1">
    <citation type="submission" date="2020-02" db="EMBL/GenBank/DDBJ databases">
        <authorList>
            <person name="Meier V. D."/>
        </authorList>
    </citation>
    <scope>NUCLEOTIDE SEQUENCE</scope>
    <source>
        <strain evidence="2">AVDCRST_MAG91</strain>
    </source>
</reference>
<evidence type="ECO:0000259" key="1">
    <source>
        <dbReference type="Pfam" id="PF00561"/>
    </source>
</evidence>
<dbReference type="InterPro" id="IPR000073">
    <property type="entry name" value="AB_hydrolase_1"/>
</dbReference>
<dbReference type="PROSITE" id="PS51257">
    <property type="entry name" value="PROKAR_LIPOPROTEIN"/>
    <property type="match status" value="1"/>
</dbReference>
<protein>
    <recommendedName>
        <fullName evidence="1">AB hydrolase-1 domain-containing protein</fullName>
    </recommendedName>
</protein>
<dbReference type="EMBL" id="CADCVX010000511">
    <property type="protein sequence ID" value="CAA9530266.1"/>
    <property type="molecule type" value="Genomic_DNA"/>
</dbReference>
<accession>A0A6J4TQX7</accession>
<dbReference type="InterPro" id="IPR029058">
    <property type="entry name" value="AB_hydrolase_fold"/>
</dbReference>